<organism evidence="2 3">
    <name type="scientific">Diploptera punctata</name>
    <name type="common">Pacific beetle cockroach</name>
    <dbReference type="NCBI Taxonomy" id="6984"/>
    <lineage>
        <taxon>Eukaryota</taxon>
        <taxon>Metazoa</taxon>
        <taxon>Ecdysozoa</taxon>
        <taxon>Arthropoda</taxon>
        <taxon>Hexapoda</taxon>
        <taxon>Insecta</taxon>
        <taxon>Pterygota</taxon>
        <taxon>Neoptera</taxon>
        <taxon>Polyneoptera</taxon>
        <taxon>Dictyoptera</taxon>
        <taxon>Blattodea</taxon>
        <taxon>Blaberoidea</taxon>
        <taxon>Blaberidae</taxon>
        <taxon>Diplopterinae</taxon>
        <taxon>Diploptera</taxon>
    </lineage>
</organism>
<dbReference type="EMBL" id="JASPKZ010002317">
    <property type="protein sequence ID" value="KAJ9595753.1"/>
    <property type="molecule type" value="Genomic_DNA"/>
</dbReference>
<dbReference type="AlphaFoldDB" id="A0AAD8EMJ4"/>
<keyword evidence="3" id="KW-1185">Reference proteome</keyword>
<feature type="compositionally biased region" description="Basic and acidic residues" evidence="1">
    <location>
        <begin position="25"/>
        <end position="41"/>
    </location>
</feature>
<comment type="caution">
    <text evidence="2">The sequence shown here is derived from an EMBL/GenBank/DDBJ whole genome shotgun (WGS) entry which is preliminary data.</text>
</comment>
<sequence>LLEHHKIGREAKLLKQFLNSTIDGDNRTVDGGRISSHESYEKRHKNHIS</sequence>
<feature type="non-terminal residue" evidence="2">
    <location>
        <position position="49"/>
    </location>
</feature>
<reference evidence="2" key="1">
    <citation type="journal article" date="2023" name="IScience">
        <title>Live-bearing cockroach genome reveals convergent evolutionary mechanisms linked to viviparity in insects and beyond.</title>
        <authorList>
            <person name="Fouks B."/>
            <person name="Harrison M.C."/>
            <person name="Mikhailova A.A."/>
            <person name="Marchal E."/>
            <person name="English S."/>
            <person name="Carruthers M."/>
            <person name="Jennings E.C."/>
            <person name="Chiamaka E.L."/>
            <person name="Frigard R.A."/>
            <person name="Pippel M."/>
            <person name="Attardo G.M."/>
            <person name="Benoit J.B."/>
            <person name="Bornberg-Bauer E."/>
            <person name="Tobe S.S."/>
        </authorList>
    </citation>
    <scope>NUCLEOTIDE SEQUENCE</scope>
    <source>
        <strain evidence="2">Stay&amp;Tobe</strain>
    </source>
</reference>
<dbReference type="Proteomes" id="UP001233999">
    <property type="component" value="Unassembled WGS sequence"/>
</dbReference>
<evidence type="ECO:0000313" key="3">
    <source>
        <dbReference type="Proteomes" id="UP001233999"/>
    </source>
</evidence>
<name>A0AAD8EMJ4_DIPPU</name>
<protein>
    <submittedName>
        <fullName evidence="2">Uncharacterized protein</fullName>
    </submittedName>
</protein>
<accession>A0AAD8EMJ4</accession>
<gene>
    <name evidence="2" type="ORF">L9F63_013072</name>
</gene>
<evidence type="ECO:0000256" key="1">
    <source>
        <dbReference type="SAM" id="MobiDB-lite"/>
    </source>
</evidence>
<feature type="region of interest" description="Disordered" evidence="1">
    <location>
        <begin position="25"/>
        <end position="49"/>
    </location>
</feature>
<proteinExistence type="predicted"/>
<feature type="non-terminal residue" evidence="2">
    <location>
        <position position="1"/>
    </location>
</feature>
<reference evidence="2" key="2">
    <citation type="submission" date="2023-05" db="EMBL/GenBank/DDBJ databases">
        <authorList>
            <person name="Fouks B."/>
        </authorList>
    </citation>
    <scope>NUCLEOTIDE SEQUENCE</scope>
    <source>
        <strain evidence="2">Stay&amp;Tobe</strain>
        <tissue evidence="2">Testes</tissue>
    </source>
</reference>
<evidence type="ECO:0000313" key="2">
    <source>
        <dbReference type="EMBL" id="KAJ9595753.1"/>
    </source>
</evidence>